<dbReference type="PANTHER" id="PTHR10612:SF34">
    <property type="entry name" value="APOLIPOPROTEIN D"/>
    <property type="match status" value="1"/>
</dbReference>
<dbReference type="InterPro" id="IPR022271">
    <property type="entry name" value="Lipocalin_ApoD"/>
</dbReference>
<dbReference type="CDD" id="cd19438">
    <property type="entry name" value="lipocalin_Blc-like"/>
    <property type="match status" value="1"/>
</dbReference>
<evidence type="ECO:0000256" key="1">
    <source>
        <dbReference type="ARBA" id="ARBA00004442"/>
    </source>
</evidence>
<dbReference type="PIRSF" id="PIRSF036893">
    <property type="entry name" value="Lipocalin_ApoD"/>
    <property type="match status" value="1"/>
</dbReference>
<accession>A0A563U2B2</accession>
<dbReference type="RefSeq" id="WP_146271830.1">
    <property type="nucleotide sequence ID" value="NZ_VOEI01000004.1"/>
</dbReference>
<proteinExistence type="inferred from homology"/>
<dbReference type="Pfam" id="PF08212">
    <property type="entry name" value="Lipocalin_2"/>
    <property type="match status" value="1"/>
</dbReference>
<dbReference type="FunFam" id="2.40.128.20:FF:000002">
    <property type="entry name" value="Outer membrane lipoprotein Blc"/>
    <property type="match status" value="1"/>
</dbReference>
<evidence type="ECO:0000256" key="5">
    <source>
        <dbReference type="ARBA" id="ARBA00022729"/>
    </source>
</evidence>
<comment type="function">
    <text evidence="11">Involved in the storage or transport of lipids necessary for membrane maintenance under stressful conditions. Displays a binding preference for lysophospholipids.</text>
</comment>
<evidence type="ECO:0000256" key="7">
    <source>
        <dbReference type="ARBA" id="ARBA00023136"/>
    </source>
</evidence>
<keyword evidence="5" id="KW-0732">Signal</keyword>
<sequence length="178" mass="20433">MKNQLLLLAGIAGAAVIVVKLSSCVTIPRGAHAVKPFDQEKYLGRWYEIARMDFKFEKNLDHVTATYSKNDDGSIKVDNRGYNFKDKKWKESIGKAKPVGPVNEGRLKVSFFGPFYAGYNVIEIDENYRYVLIAGNNLKYLWLLSRDKSMPKDVIIRYLNKAKELGYDTEKLVWTKQN</sequence>
<evidence type="ECO:0000313" key="16">
    <source>
        <dbReference type="Proteomes" id="UP000318010"/>
    </source>
</evidence>
<dbReference type="Gene3D" id="2.40.128.20">
    <property type="match status" value="1"/>
</dbReference>
<evidence type="ECO:0000256" key="4">
    <source>
        <dbReference type="ARBA" id="ARBA00011738"/>
    </source>
</evidence>
<evidence type="ECO:0000256" key="6">
    <source>
        <dbReference type="ARBA" id="ARBA00023121"/>
    </source>
</evidence>
<gene>
    <name evidence="15" type="ORF">FPZ42_12370</name>
</gene>
<comment type="subunit">
    <text evidence="4">Homodimer.</text>
</comment>
<evidence type="ECO:0000256" key="3">
    <source>
        <dbReference type="ARBA" id="ARBA00006889"/>
    </source>
</evidence>
<organism evidence="15 16">
    <name type="scientific">Mucilaginibacter achroorhodeus</name>
    <dbReference type="NCBI Taxonomy" id="2599294"/>
    <lineage>
        <taxon>Bacteria</taxon>
        <taxon>Pseudomonadati</taxon>
        <taxon>Bacteroidota</taxon>
        <taxon>Sphingobacteriia</taxon>
        <taxon>Sphingobacteriales</taxon>
        <taxon>Sphingobacteriaceae</taxon>
        <taxon>Mucilaginibacter</taxon>
    </lineage>
</organism>
<dbReference type="OrthoDB" id="594739at2"/>
<evidence type="ECO:0000256" key="10">
    <source>
        <dbReference type="ARBA" id="ARBA00023288"/>
    </source>
</evidence>
<evidence type="ECO:0000259" key="14">
    <source>
        <dbReference type="Pfam" id="PF08212"/>
    </source>
</evidence>
<dbReference type="PROSITE" id="PS00213">
    <property type="entry name" value="LIPOCALIN"/>
    <property type="match status" value="1"/>
</dbReference>
<name>A0A563U2B2_9SPHI</name>
<dbReference type="EMBL" id="VOEI01000004">
    <property type="protein sequence ID" value="TWR25391.1"/>
    <property type="molecule type" value="Genomic_DNA"/>
</dbReference>
<keyword evidence="9" id="KW-0998">Cell outer membrane</keyword>
<dbReference type="Proteomes" id="UP000318010">
    <property type="component" value="Unassembled WGS sequence"/>
</dbReference>
<protein>
    <recommendedName>
        <fullName evidence="12">Outer membrane lipoprotein Blc</fullName>
    </recommendedName>
</protein>
<dbReference type="InterPro" id="IPR002446">
    <property type="entry name" value="Lipocalin_bac"/>
</dbReference>
<dbReference type="InterPro" id="IPR022272">
    <property type="entry name" value="Lipocalin_CS"/>
</dbReference>
<evidence type="ECO:0000256" key="13">
    <source>
        <dbReference type="PIRNR" id="PIRNR036893"/>
    </source>
</evidence>
<dbReference type="GO" id="GO:0006950">
    <property type="term" value="P:response to stress"/>
    <property type="evidence" value="ECO:0007669"/>
    <property type="project" value="UniProtKB-ARBA"/>
</dbReference>
<dbReference type="PRINTS" id="PR01171">
    <property type="entry name" value="BCTLIPOCALIN"/>
</dbReference>
<comment type="similarity">
    <text evidence="3 13">Belongs to the calycin superfamily. Lipocalin family.</text>
</comment>
<dbReference type="InterPro" id="IPR047202">
    <property type="entry name" value="Lipocalin_Blc-like_dom"/>
</dbReference>
<dbReference type="SUPFAM" id="SSF50814">
    <property type="entry name" value="Lipocalins"/>
    <property type="match status" value="1"/>
</dbReference>
<comment type="subcellular location">
    <subcellularLocation>
        <location evidence="1">Cell outer membrane</location>
    </subcellularLocation>
    <subcellularLocation>
        <location evidence="2">Membrane</location>
        <topology evidence="2">Lipid-anchor</topology>
    </subcellularLocation>
</comment>
<evidence type="ECO:0000256" key="2">
    <source>
        <dbReference type="ARBA" id="ARBA00004635"/>
    </source>
</evidence>
<reference evidence="15 16" key="1">
    <citation type="submission" date="2019-07" db="EMBL/GenBank/DDBJ databases">
        <authorList>
            <person name="Kim J."/>
        </authorList>
    </citation>
    <scope>NUCLEOTIDE SEQUENCE [LARGE SCALE GENOMIC DNA]</scope>
    <source>
        <strain evidence="15 16">MJ1a</strain>
    </source>
</reference>
<dbReference type="InterPro" id="IPR012674">
    <property type="entry name" value="Calycin"/>
</dbReference>
<evidence type="ECO:0000256" key="8">
    <source>
        <dbReference type="ARBA" id="ARBA00023139"/>
    </source>
</evidence>
<evidence type="ECO:0000256" key="11">
    <source>
        <dbReference type="ARBA" id="ARBA00057024"/>
    </source>
</evidence>
<dbReference type="GO" id="GO:0009279">
    <property type="term" value="C:cell outer membrane"/>
    <property type="evidence" value="ECO:0007669"/>
    <property type="project" value="UniProtKB-SubCell"/>
</dbReference>
<keyword evidence="16" id="KW-1185">Reference proteome</keyword>
<dbReference type="InterPro" id="IPR000566">
    <property type="entry name" value="Lipocln_cytosolic_FA-bd_dom"/>
</dbReference>
<keyword evidence="7" id="KW-0472">Membrane</keyword>
<dbReference type="GO" id="GO:0008289">
    <property type="term" value="F:lipid binding"/>
    <property type="evidence" value="ECO:0007669"/>
    <property type="project" value="UniProtKB-KW"/>
</dbReference>
<evidence type="ECO:0000313" key="15">
    <source>
        <dbReference type="EMBL" id="TWR25391.1"/>
    </source>
</evidence>
<keyword evidence="10" id="KW-0449">Lipoprotein</keyword>
<keyword evidence="8" id="KW-0564">Palmitate</keyword>
<comment type="caution">
    <text evidence="15">The sequence shown here is derived from an EMBL/GenBank/DDBJ whole genome shotgun (WGS) entry which is preliminary data.</text>
</comment>
<evidence type="ECO:0000256" key="9">
    <source>
        <dbReference type="ARBA" id="ARBA00023237"/>
    </source>
</evidence>
<dbReference type="AlphaFoldDB" id="A0A563U2B2"/>
<dbReference type="PANTHER" id="PTHR10612">
    <property type="entry name" value="APOLIPOPROTEIN D"/>
    <property type="match status" value="1"/>
</dbReference>
<keyword evidence="6" id="KW-0446">Lipid-binding</keyword>
<evidence type="ECO:0000256" key="12">
    <source>
        <dbReference type="ARBA" id="ARBA00071217"/>
    </source>
</evidence>
<feature type="domain" description="Lipocalin/cytosolic fatty-acid binding" evidence="14">
    <location>
        <begin position="38"/>
        <end position="177"/>
    </location>
</feature>